<dbReference type="EMBL" id="JBCLUF010000002">
    <property type="protein sequence ID" value="MEY8661506.1"/>
    <property type="molecule type" value="Genomic_DNA"/>
</dbReference>
<dbReference type="Gene3D" id="1.10.220.80">
    <property type="entry name" value="BH2638-like"/>
    <property type="match status" value="1"/>
</dbReference>
<dbReference type="Pfam" id="PF05256">
    <property type="entry name" value="UPF0223"/>
    <property type="match status" value="1"/>
</dbReference>
<dbReference type="InterPro" id="IPR007920">
    <property type="entry name" value="UPF0223"/>
</dbReference>
<dbReference type="RefSeq" id="WP_369940226.1">
    <property type="nucleotide sequence ID" value="NZ_JBCLUF010000002.1"/>
</dbReference>
<proteinExistence type="predicted"/>
<dbReference type="NCBIfam" id="NF003353">
    <property type="entry name" value="PRK04387.1"/>
    <property type="match status" value="1"/>
</dbReference>
<reference evidence="1 2" key="1">
    <citation type="submission" date="2024-03" db="EMBL/GenBank/DDBJ databases">
        <title>Mouse gut bacterial collection (mGBC) of GemPharmatech.</title>
        <authorList>
            <person name="He Y."/>
            <person name="Dong L."/>
            <person name="Wu D."/>
            <person name="Gao X."/>
            <person name="Lin Z."/>
        </authorList>
    </citation>
    <scope>NUCLEOTIDE SEQUENCE [LARGE SCALE GENOMIC DNA]</scope>
    <source>
        <strain evidence="1 2">15-30</strain>
    </source>
</reference>
<organism evidence="1 2">
    <name type="scientific">Ligilactobacillus faecis</name>
    <dbReference type="NCBI Taxonomy" id="762833"/>
    <lineage>
        <taxon>Bacteria</taxon>
        <taxon>Bacillati</taxon>
        <taxon>Bacillota</taxon>
        <taxon>Bacilli</taxon>
        <taxon>Lactobacillales</taxon>
        <taxon>Lactobacillaceae</taxon>
        <taxon>Ligilactobacillus</taxon>
    </lineage>
</organism>
<dbReference type="SUPFAM" id="SSF158504">
    <property type="entry name" value="BH2638-like"/>
    <property type="match status" value="1"/>
</dbReference>
<dbReference type="InterPro" id="IPR023324">
    <property type="entry name" value="BH2638-like_sf"/>
</dbReference>
<protein>
    <submittedName>
        <fullName evidence="1">UPF0223 family protein</fullName>
    </submittedName>
</protein>
<sequence length="93" mass="10995">MKITENFEYPLMPEWSTAEIIIASEFYEAVEKVYTSGIARDEFLAKYERFLKMEPAIMAQKQLDRDFKQASGLSLYQAIKYVKESNKKYIKYS</sequence>
<evidence type="ECO:0000313" key="1">
    <source>
        <dbReference type="EMBL" id="MEY8661506.1"/>
    </source>
</evidence>
<comment type="caution">
    <text evidence="1">The sequence shown here is derived from an EMBL/GenBank/DDBJ whole genome shotgun (WGS) entry which is preliminary data.</text>
</comment>
<name>A0ABV4DM02_9LACO</name>
<gene>
    <name evidence="1" type="ORF">AALT52_01155</name>
</gene>
<evidence type="ECO:0000313" key="2">
    <source>
        <dbReference type="Proteomes" id="UP001565236"/>
    </source>
</evidence>
<dbReference type="Proteomes" id="UP001565236">
    <property type="component" value="Unassembled WGS sequence"/>
</dbReference>
<keyword evidence="2" id="KW-1185">Reference proteome</keyword>
<accession>A0ABV4DM02</accession>